<protein>
    <recommendedName>
        <fullName evidence="3">Alpha/beta hydrolase family protein</fullName>
    </recommendedName>
</protein>
<name>A0A7Y7IKI6_9MICC</name>
<dbReference type="InterPro" id="IPR029058">
    <property type="entry name" value="AB_hydrolase_fold"/>
</dbReference>
<keyword evidence="2" id="KW-1185">Reference proteome</keyword>
<dbReference type="Gene3D" id="3.40.50.1820">
    <property type="entry name" value="alpha/beta hydrolase"/>
    <property type="match status" value="1"/>
</dbReference>
<sequence>MRQLTSWTFGNQAVTGETLRVGENAAKLRDVRYADSLPVLDFLSQDSIDQNADRLGAHQRQLANVRHHELVVLKGGHYLHWTQSKAMAHTIRAFLGHGGTT</sequence>
<evidence type="ECO:0000313" key="1">
    <source>
        <dbReference type="EMBL" id="NVM96571.1"/>
    </source>
</evidence>
<evidence type="ECO:0008006" key="3">
    <source>
        <dbReference type="Google" id="ProtNLM"/>
    </source>
</evidence>
<organism evidence="1 2">
    <name type="scientific">Arthrobacter wenxiniae</name>
    <dbReference type="NCBI Taxonomy" id="2713570"/>
    <lineage>
        <taxon>Bacteria</taxon>
        <taxon>Bacillati</taxon>
        <taxon>Actinomycetota</taxon>
        <taxon>Actinomycetes</taxon>
        <taxon>Micrococcales</taxon>
        <taxon>Micrococcaceae</taxon>
        <taxon>Arthrobacter</taxon>
    </lineage>
</organism>
<gene>
    <name evidence="1" type="ORF">G6034_16990</name>
</gene>
<comment type="caution">
    <text evidence="1">The sequence shown here is derived from an EMBL/GenBank/DDBJ whole genome shotgun (WGS) entry which is preliminary data.</text>
</comment>
<accession>A0A7Y7IKI6</accession>
<dbReference type="AlphaFoldDB" id="A0A7Y7IKI6"/>
<dbReference type="EMBL" id="JAAMFM010000034">
    <property type="protein sequence ID" value="NVM96571.1"/>
    <property type="molecule type" value="Genomic_DNA"/>
</dbReference>
<reference evidence="1 2" key="1">
    <citation type="submission" date="2020-02" db="EMBL/GenBank/DDBJ databases">
        <title>Genome sequence of strain AETb3-4.</title>
        <authorList>
            <person name="Gao J."/>
            <person name="Zhang X."/>
        </authorList>
    </citation>
    <scope>NUCLEOTIDE SEQUENCE [LARGE SCALE GENOMIC DNA]</scope>
    <source>
        <strain evidence="1 2">AETb3-4</strain>
    </source>
</reference>
<dbReference type="RefSeq" id="WP_176636289.1">
    <property type="nucleotide sequence ID" value="NZ_JAAMFM010000034.1"/>
</dbReference>
<proteinExistence type="predicted"/>
<evidence type="ECO:0000313" key="2">
    <source>
        <dbReference type="Proteomes" id="UP000543556"/>
    </source>
</evidence>
<dbReference type="Proteomes" id="UP000543556">
    <property type="component" value="Unassembled WGS sequence"/>
</dbReference>